<keyword evidence="10" id="KW-1185">Reference proteome</keyword>
<dbReference type="EMBL" id="CP000360">
    <property type="protein sequence ID" value="ABF39537.1"/>
    <property type="molecule type" value="Genomic_DNA"/>
</dbReference>
<dbReference type="Gene3D" id="2.60.40.1120">
    <property type="entry name" value="Carboxypeptidase-like, regulatory domain"/>
    <property type="match status" value="1"/>
</dbReference>
<dbReference type="STRING" id="204669.Acid345_0532"/>
<dbReference type="EnsemblBacteria" id="ABF39537">
    <property type="protein sequence ID" value="ABF39537"/>
    <property type="gene ID" value="Acid345_0532"/>
</dbReference>
<dbReference type="PANTHER" id="PTHR30069:SF46">
    <property type="entry name" value="OAR PROTEIN"/>
    <property type="match status" value="1"/>
</dbReference>
<keyword evidence="2" id="KW-0813">Transport</keyword>
<dbReference type="PANTHER" id="PTHR30069">
    <property type="entry name" value="TONB-DEPENDENT OUTER MEMBRANE RECEPTOR"/>
    <property type="match status" value="1"/>
</dbReference>
<dbReference type="Proteomes" id="UP000002432">
    <property type="component" value="Chromosome"/>
</dbReference>
<dbReference type="SUPFAM" id="SSF56935">
    <property type="entry name" value="Porins"/>
    <property type="match status" value="1"/>
</dbReference>
<keyword evidence="4" id="KW-0812">Transmembrane</keyword>
<evidence type="ECO:0000313" key="9">
    <source>
        <dbReference type="EMBL" id="ABF39537.1"/>
    </source>
</evidence>
<evidence type="ECO:0000259" key="8">
    <source>
        <dbReference type="Pfam" id="PF25183"/>
    </source>
</evidence>
<dbReference type="RefSeq" id="WP_011521339.1">
    <property type="nucleotide sequence ID" value="NC_008009.1"/>
</dbReference>
<feature type="domain" description="TonB-dependent transporter Oar-like beta-barrel" evidence="8">
    <location>
        <begin position="263"/>
        <end position="1152"/>
    </location>
</feature>
<dbReference type="InterPro" id="IPR013784">
    <property type="entry name" value="Carb-bd-like_fold"/>
</dbReference>
<dbReference type="InterPro" id="IPR036942">
    <property type="entry name" value="Beta-barrel_TonB_sf"/>
</dbReference>
<dbReference type="OrthoDB" id="97893at2"/>
<reference evidence="9 10" key="1">
    <citation type="journal article" date="2009" name="Appl. Environ. Microbiol.">
        <title>Three genomes from the phylum Acidobacteria provide insight into the lifestyles of these microorganisms in soils.</title>
        <authorList>
            <person name="Ward N.L."/>
            <person name="Challacombe J.F."/>
            <person name="Janssen P.H."/>
            <person name="Henrissat B."/>
            <person name="Coutinho P.M."/>
            <person name="Wu M."/>
            <person name="Xie G."/>
            <person name="Haft D.H."/>
            <person name="Sait M."/>
            <person name="Badger J."/>
            <person name="Barabote R.D."/>
            <person name="Bradley B."/>
            <person name="Brettin T.S."/>
            <person name="Brinkac L.M."/>
            <person name="Bruce D."/>
            <person name="Creasy T."/>
            <person name="Daugherty S.C."/>
            <person name="Davidsen T.M."/>
            <person name="DeBoy R.T."/>
            <person name="Detter J.C."/>
            <person name="Dodson R.J."/>
            <person name="Durkin A.S."/>
            <person name="Ganapathy A."/>
            <person name="Gwinn-Giglio M."/>
            <person name="Han C.S."/>
            <person name="Khouri H."/>
            <person name="Kiss H."/>
            <person name="Kothari S.P."/>
            <person name="Madupu R."/>
            <person name="Nelson K.E."/>
            <person name="Nelson W.C."/>
            <person name="Paulsen I."/>
            <person name="Penn K."/>
            <person name="Ren Q."/>
            <person name="Rosovitz M.J."/>
            <person name="Selengut J.D."/>
            <person name="Shrivastava S."/>
            <person name="Sullivan S.A."/>
            <person name="Tapia R."/>
            <person name="Thompson L.S."/>
            <person name="Watkins K.L."/>
            <person name="Yang Q."/>
            <person name="Yu C."/>
            <person name="Zafar N."/>
            <person name="Zhou L."/>
            <person name="Kuske C.R."/>
        </authorList>
    </citation>
    <scope>NUCLEOTIDE SEQUENCE [LARGE SCALE GENOMIC DNA]</scope>
    <source>
        <strain evidence="9 10">Ellin345</strain>
    </source>
</reference>
<evidence type="ECO:0000256" key="7">
    <source>
        <dbReference type="SAM" id="SignalP"/>
    </source>
</evidence>
<name>Q1IUB3_KORVE</name>
<dbReference type="GO" id="GO:0015344">
    <property type="term" value="F:siderophore uptake transmembrane transporter activity"/>
    <property type="evidence" value="ECO:0007669"/>
    <property type="project" value="TreeGrafter"/>
</dbReference>
<dbReference type="eggNOG" id="COG4771">
    <property type="taxonomic scope" value="Bacteria"/>
</dbReference>
<dbReference type="GO" id="GO:0009279">
    <property type="term" value="C:cell outer membrane"/>
    <property type="evidence" value="ECO:0007669"/>
    <property type="project" value="UniProtKB-SubCell"/>
</dbReference>
<comment type="subcellular location">
    <subcellularLocation>
        <location evidence="1">Cell outer membrane</location>
        <topology evidence="1">Multi-pass membrane protein</topology>
    </subcellularLocation>
</comment>
<dbReference type="GO" id="GO:0044718">
    <property type="term" value="P:siderophore transmembrane transport"/>
    <property type="evidence" value="ECO:0007669"/>
    <property type="project" value="TreeGrafter"/>
</dbReference>
<evidence type="ECO:0000256" key="6">
    <source>
        <dbReference type="ARBA" id="ARBA00023237"/>
    </source>
</evidence>
<evidence type="ECO:0000313" key="10">
    <source>
        <dbReference type="Proteomes" id="UP000002432"/>
    </source>
</evidence>
<dbReference type="Pfam" id="PF13620">
    <property type="entry name" value="CarboxypepD_reg"/>
    <property type="match status" value="1"/>
</dbReference>
<dbReference type="AlphaFoldDB" id="Q1IUB3"/>
<evidence type="ECO:0000256" key="1">
    <source>
        <dbReference type="ARBA" id="ARBA00004571"/>
    </source>
</evidence>
<feature type="chain" id="PRO_5004191668" description="TonB-dependent transporter Oar-like beta-barrel domain-containing protein" evidence="7">
    <location>
        <begin position="25"/>
        <end position="1161"/>
    </location>
</feature>
<dbReference type="HOGENOM" id="CLU_006298_0_0_0"/>
<evidence type="ECO:0000256" key="4">
    <source>
        <dbReference type="ARBA" id="ARBA00022692"/>
    </source>
</evidence>
<dbReference type="InterPro" id="IPR057601">
    <property type="entry name" value="Oar-like_b-barrel"/>
</dbReference>
<dbReference type="SUPFAM" id="SSF49452">
    <property type="entry name" value="Starch-binding domain-like"/>
    <property type="match status" value="1"/>
</dbReference>
<proteinExistence type="predicted"/>
<dbReference type="GO" id="GO:0030246">
    <property type="term" value="F:carbohydrate binding"/>
    <property type="evidence" value="ECO:0007669"/>
    <property type="project" value="InterPro"/>
</dbReference>
<keyword evidence="3" id="KW-1134">Transmembrane beta strand</keyword>
<dbReference type="Pfam" id="PF25183">
    <property type="entry name" value="OMP_b-brl_4"/>
    <property type="match status" value="1"/>
</dbReference>
<feature type="signal peptide" evidence="7">
    <location>
        <begin position="1"/>
        <end position="24"/>
    </location>
</feature>
<dbReference type="Gene3D" id="2.40.170.20">
    <property type="entry name" value="TonB-dependent receptor, beta-barrel domain"/>
    <property type="match status" value="1"/>
</dbReference>
<evidence type="ECO:0000256" key="3">
    <source>
        <dbReference type="ARBA" id="ARBA00022452"/>
    </source>
</evidence>
<sequence length="1161" mass="126630">MSRRFTEITLFLSVLCLLLGTAYAQYGASLEGTVTDKSGAVVPGANVTITDQATSVSRNTVTSGSGFYRVTAMPPGMYTVSVEASSFGKSETKNVDVQAEKVRGLNITVSPAATQQSVDVSTEAAGLETESANVDGTITTKQVDRLPTYGRDPYSLLRLAPGVFGDASLAGNGTANWFPNSPGPGQNDQPGIFQNENFVQATANGQRASGNNFMIDGTSVNSLTWGGAAIITPNQESIQEITVVSSTYSAEDGRNSGAQVKVVSKSGTNNFHGSGFFKYDEPGLNAQNQWGGPTPGTPTEKVNVKARDFGGSIGGPIVKNKLFFFFSYEGGRYSNTNYSTQWVETPEFDQLLAATYPNSLIGQAVTLPGNAPRILNVIPQTDCSAVLGQGYTAPGCHVINGRLDVGSPIGTYGDYAPVFTAGSLGSGFDGVPDLEEAFIALPGTSKGNQYNLRVDYNLGSKDLLAFSGYMVPRNDVVATNSGRPNEDLTFEPRNKYGAILWNHTFSATLLNEFRVNATRFFTNQYDTNKNAYWGIPYLQIEQIPNNRINYGATQGTNAPLMAAQNQFEFRDNLSKNMGRHAFKMGGSFAMNQDNNDYEFGSQRPIFVYHELWNFFNGAPIYEGIDADPRSGQPTDVHKYFRQNDWALYFQDDWKITPKLTLNIGIRYEYFAPLTEKYGRLSNLYLGAAGPDALTTATVKTTDQLYPPDRNNFAPRLGFAWSPFSDAKTVIRGGVGVSYNRITDTMTGISRVNPPYLFRYGICCGTETGAFGTPYVGGQIDPNVVGTNYQSMYNYGPNPVLTNNFDPTTGLPITGSVEVWGAPQNMATPYIWNYSLDVQQELPWNMVLDIGYAGSETRKLLRIVNLDYIYSNAGSDTASHANPVYFPSTSANGNYSALLVNLNRRFSNGLQFIGKYRFSKSMDTVSGEGAGFETNQFWPLNQTWDYGPSDFDSTHNILFTALWDLPIYRNRHDWVGTLLGGWHVDGTYQYHSGFPWSPVQSNDCPTIPLIGSAPCPALVTAQYMNGKSGLANDDFLHGGIFPNALVTVTCPGGATATINQYFQPADCSQPPAGPPFIHRNSFRGPNYSTVDLAIGKTARLPWFGGESSQIDFRANLYNAFNRLNFEPFGYSSSATSINSNTFGQPQAALAGRVIDFQVRFTF</sequence>
<dbReference type="InterPro" id="IPR039426">
    <property type="entry name" value="TonB-dep_rcpt-like"/>
</dbReference>
<dbReference type="KEGG" id="aba:Acid345_0532"/>
<protein>
    <recommendedName>
        <fullName evidence="8">TonB-dependent transporter Oar-like beta-barrel domain-containing protein</fullName>
    </recommendedName>
</protein>
<accession>Q1IUB3</accession>
<evidence type="ECO:0000256" key="2">
    <source>
        <dbReference type="ARBA" id="ARBA00022448"/>
    </source>
</evidence>
<keyword evidence="6" id="KW-0998">Cell outer membrane</keyword>
<evidence type="ECO:0000256" key="5">
    <source>
        <dbReference type="ARBA" id="ARBA00023136"/>
    </source>
</evidence>
<keyword evidence="5" id="KW-0472">Membrane</keyword>
<organism evidence="9 10">
    <name type="scientific">Koribacter versatilis (strain Ellin345)</name>
    <dbReference type="NCBI Taxonomy" id="204669"/>
    <lineage>
        <taxon>Bacteria</taxon>
        <taxon>Pseudomonadati</taxon>
        <taxon>Acidobacteriota</taxon>
        <taxon>Terriglobia</taxon>
        <taxon>Terriglobales</taxon>
        <taxon>Candidatus Korobacteraceae</taxon>
        <taxon>Candidatus Korobacter</taxon>
    </lineage>
</organism>
<gene>
    <name evidence="9" type="ordered locus">Acid345_0532</name>
</gene>
<keyword evidence="7" id="KW-0732">Signal</keyword>